<proteinExistence type="predicted"/>
<feature type="transmembrane region" description="Helical" evidence="1">
    <location>
        <begin position="7"/>
        <end position="23"/>
    </location>
</feature>
<comment type="caution">
    <text evidence="2">The sequence shown here is derived from an EMBL/GenBank/DDBJ whole genome shotgun (WGS) entry which is preliminary data.</text>
</comment>
<dbReference type="RefSeq" id="WP_115970330.1">
    <property type="nucleotide sequence ID" value="NZ_QNVT01000006.1"/>
</dbReference>
<evidence type="ECO:0000256" key="1">
    <source>
        <dbReference type="SAM" id="Phobius"/>
    </source>
</evidence>
<dbReference type="EMBL" id="QNVT01000006">
    <property type="protein sequence ID" value="REC62842.1"/>
    <property type="molecule type" value="Genomic_DNA"/>
</dbReference>
<keyword evidence="1" id="KW-0472">Membrane</keyword>
<evidence type="ECO:0000313" key="3">
    <source>
        <dbReference type="Proteomes" id="UP000256686"/>
    </source>
</evidence>
<evidence type="ECO:0000313" key="2">
    <source>
        <dbReference type="EMBL" id="REC62842.1"/>
    </source>
</evidence>
<organism evidence="2 3">
    <name type="scientific">Chryseobacterium pennae</name>
    <dbReference type="NCBI Taxonomy" id="2258962"/>
    <lineage>
        <taxon>Bacteria</taxon>
        <taxon>Pseudomonadati</taxon>
        <taxon>Bacteroidota</taxon>
        <taxon>Flavobacteriia</taxon>
        <taxon>Flavobacteriales</taxon>
        <taxon>Weeksellaceae</taxon>
        <taxon>Chryseobacterium group</taxon>
        <taxon>Chryseobacterium</taxon>
    </lineage>
</organism>
<feature type="transmembrane region" description="Helical" evidence="1">
    <location>
        <begin position="29"/>
        <end position="47"/>
    </location>
</feature>
<accession>A0A3D9CBI0</accession>
<dbReference type="AlphaFoldDB" id="A0A3D9CBI0"/>
<keyword evidence="1" id="KW-1133">Transmembrane helix</keyword>
<keyword evidence="3" id="KW-1185">Reference proteome</keyword>
<sequence>MNLTQKLILGNAVLLIIFTILIFKIEKNIFIWLCFYFLGCSLFALIVKNADKNPDKNKRHHKVLLKTSEDDGIFEYTETGFYIWNNDFITMIEWYEILRITVQKTSVLENIHTELLMETVFGKIIINDSMHGWEKFISKIDERLLFNKKNNSANSWELKTNIPIIIYQK</sequence>
<keyword evidence="1" id="KW-0812">Transmembrane</keyword>
<reference evidence="3" key="1">
    <citation type="submission" date="2018-06" db="EMBL/GenBank/DDBJ databases">
        <authorList>
            <person name="Lum Nde A."/>
            <person name="Hugo C."/>
        </authorList>
    </citation>
    <scope>NUCLEOTIDE SEQUENCE [LARGE SCALE GENOMIC DNA]</scope>
    <source>
        <strain evidence="3">1_F178</strain>
    </source>
</reference>
<dbReference type="Proteomes" id="UP000256686">
    <property type="component" value="Unassembled WGS sequence"/>
</dbReference>
<protein>
    <submittedName>
        <fullName evidence="2">Uncharacterized protein</fullName>
    </submittedName>
</protein>
<gene>
    <name evidence="2" type="ORF">DRF65_08450</name>
</gene>
<name>A0A3D9CBI0_9FLAO</name>